<reference evidence="2 3" key="1">
    <citation type="submission" date="2024-01" db="EMBL/GenBank/DDBJ databases">
        <title>Genome assemblies of Stephania.</title>
        <authorList>
            <person name="Yang L."/>
        </authorList>
    </citation>
    <scope>NUCLEOTIDE SEQUENCE [LARGE SCALE GENOMIC DNA]</scope>
    <source>
        <strain evidence="2">JXDWG</strain>
        <tissue evidence="2">Leaf</tissue>
    </source>
</reference>
<protein>
    <submittedName>
        <fullName evidence="2">Uncharacterized protein</fullName>
    </submittedName>
</protein>
<name>A0AAP0IRE0_9MAGN</name>
<sequence length="90" mass="9256">MASKDGIVAATGSVCGDMSNPLIILPKRAAPDEVPIVGVVRMPAEQRGLRLVATRRSRTRWRGAGDDDDATTTSTSSVAGGHGSASGHNN</sequence>
<gene>
    <name evidence="2" type="ORF">Scep_018384</name>
</gene>
<proteinExistence type="predicted"/>
<organism evidence="2 3">
    <name type="scientific">Stephania cephalantha</name>
    <dbReference type="NCBI Taxonomy" id="152367"/>
    <lineage>
        <taxon>Eukaryota</taxon>
        <taxon>Viridiplantae</taxon>
        <taxon>Streptophyta</taxon>
        <taxon>Embryophyta</taxon>
        <taxon>Tracheophyta</taxon>
        <taxon>Spermatophyta</taxon>
        <taxon>Magnoliopsida</taxon>
        <taxon>Ranunculales</taxon>
        <taxon>Menispermaceae</taxon>
        <taxon>Menispermoideae</taxon>
        <taxon>Cissampelideae</taxon>
        <taxon>Stephania</taxon>
    </lineage>
</organism>
<dbReference type="AlphaFoldDB" id="A0AAP0IRE0"/>
<feature type="compositionally biased region" description="Low complexity" evidence="1">
    <location>
        <begin position="71"/>
        <end position="90"/>
    </location>
</feature>
<comment type="caution">
    <text evidence="2">The sequence shown here is derived from an EMBL/GenBank/DDBJ whole genome shotgun (WGS) entry which is preliminary data.</text>
</comment>
<evidence type="ECO:0000313" key="2">
    <source>
        <dbReference type="EMBL" id="KAK9120291.1"/>
    </source>
</evidence>
<feature type="region of interest" description="Disordered" evidence="1">
    <location>
        <begin position="58"/>
        <end position="90"/>
    </location>
</feature>
<evidence type="ECO:0000313" key="3">
    <source>
        <dbReference type="Proteomes" id="UP001419268"/>
    </source>
</evidence>
<evidence type="ECO:0000256" key="1">
    <source>
        <dbReference type="SAM" id="MobiDB-lite"/>
    </source>
</evidence>
<keyword evidence="3" id="KW-1185">Reference proteome</keyword>
<dbReference type="EMBL" id="JBBNAG010000007">
    <property type="protein sequence ID" value="KAK9120291.1"/>
    <property type="molecule type" value="Genomic_DNA"/>
</dbReference>
<dbReference type="Proteomes" id="UP001419268">
    <property type="component" value="Unassembled WGS sequence"/>
</dbReference>
<accession>A0AAP0IRE0</accession>